<dbReference type="InterPro" id="IPR005839">
    <property type="entry name" value="Methylthiotransferase"/>
</dbReference>
<dbReference type="FunFam" id="3.80.30.20:FF:000001">
    <property type="entry name" value="tRNA-2-methylthio-N(6)-dimethylallyladenosine synthase 2"/>
    <property type="match status" value="1"/>
</dbReference>
<evidence type="ECO:0000313" key="8">
    <source>
        <dbReference type="EMBL" id="MPM80333.1"/>
    </source>
</evidence>
<dbReference type="InterPro" id="IPR023404">
    <property type="entry name" value="rSAM_horseshoe"/>
</dbReference>
<keyword evidence="4" id="KW-0479">Metal-binding</keyword>
<dbReference type="Pfam" id="PF04055">
    <property type="entry name" value="Radical_SAM"/>
    <property type="match status" value="1"/>
</dbReference>
<keyword evidence="2" id="KW-0004">4Fe-4S</keyword>
<dbReference type="GO" id="GO:0035598">
    <property type="term" value="F:tRNA (N(6)-L-threonylcarbamoyladenosine(37)-C(2))-methylthiotransferase activity"/>
    <property type="evidence" value="ECO:0007669"/>
    <property type="project" value="UniProtKB-EC"/>
</dbReference>
<dbReference type="PROSITE" id="PS01278">
    <property type="entry name" value="MTTASE_RADICAL"/>
    <property type="match status" value="1"/>
</dbReference>
<proteinExistence type="predicted"/>
<dbReference type="InterPro" id="IPR007197">
    <property type="entry name" value="rSAM"/>
</dbReference>
<evidence type="ECO:0000256" key="3">
    <source>
        <dbReference type="ARBA" id="ARBA00022691"/>
    </source>
</evidence>
<keyword evidence="3" id="KW-0949">S-adenosyl-L-methionine</keyword>
<keyword evidence="6" id="KW-0411">Iron-sulfur</keyword>
<dbReference type="Gene3D" id="3.80.30.20">
    <property type="entry name" value="tm_1862 like domain"/>
    <property type="match status" value="1"/>
</dbReference>
<dbReference type="PANTHER" id="PTHR43020:SF2">
    <property type="entry name" value="MITOCHONDRIAL TRNA METHYLTHIOTRANSFERASE CDK5RAP1"/>
    <property type="match status" value="1"/>
</dbReference>
<dbReference type="SMART" id="SM00729">
    <property type="entry name" value="Elp3"/>
    <property type="match status" value="1"/>
</dbReference>
<dbReference type="GO" id="GO:0046872">
    <property type="term" value="F:metal ion binding"/>
    <property type="evidence" value="ECO:0007669"/>
    <property type="project" value="UniProtKB-KW"/>
</dbReference>
<dbReference type="GO" id="GO:0005829">
    <property type="term" value="C:cytosol"/>
    <property type="evidence" value="ECO:0007669"/>
    <property type="project" value="TreeGrafter"/>
</dbReference>
<dbReference type="EC" id="2.8.4.5" evidence="8"/>
<dbReference type="InterPro" id="IPR006638">
    <property type="entry name" value="Elp3/MiaA/NifB-like_rSAM"/>
</dbReference>
<organism evidence="8">
    <name type="scientific">bioreactor metagenome</name>
    <dbReference type="NCBI Taxonomy" id="1076179"/>
    <lineage>
        <taxon>unclassified sequences</taxon>
        <taxon>metagenomes</taxon>
        <taxon>ecological metagenomes</taxon>
    </lineage>
</organism>
<dbReference type="NCBIfam" id="TIGR00089">
    <property type="entry name" value="MiaB/RimO family radical SAM methylthiotransferase"/>
    <property type="match status" value="1"/>
</dbReference>
<gene>
    <name evidence="8" type="primary">mtaB_23</name>
    <name evidence="8" type="ORF">SDC9_127380</name>
</gene>
<dbReference type="CDD" id="cd01335">
    <property type="entry name" value="Radical_SAM"/>
    <property type="match status" value="1"/>
</dbReference>
<dbReference type="SFLD" id="SFLDG01082">
    <property type="entry name" value="B12-binding_domain_containing"/>
    <property type="match status" value="1"/>
</dbReference>
<keyword evidence="5" id="KW-0408">Iron</keyword>
<dbReference type="AlphaFoldDB" id="A0A645CTU4"/>
<reference evidence="8" key="1">
    <citation type="submission" date="2019-08" db="EMBL/GenBank/DDBJ databases">
        <authorList>
            <person name="Kucharzyk K."/>
            <person name="Murdoch R.W."/>
            <person name="Higgins S."/>
            <person name="Loffler F."/>
        </authorList>
    </citation>
    <scope>NUCLEOTIDE SEQUENCE</scope>
</reference>
<feature type="domain" description="Radical SAM core" evidence="7">
    <location>
        <begin position="39"/>
        <end position="267"/>
    </location>
</feature>
<dbReference type="PANTHER" id="PTHR43020">
    <property type="entry name" value="CDK5 REGULATORY SUBUNIT-ASSOCIATED PROTEIN 1"/>
    <property type="match status" value="1"/>
</dbReference>
<dbReference type="EMBL" id="VSSQ01029977">
    <property type="protein sequence ID" value="MPM80333.1"/>
    <property type="molecule type" value="Genomic_DNA"/>
</dbReference>
<evidence type="ECO:0000256" key="1">
    <source>
        <dbReference type="ARBA" id="ARBA00001966"/>
    </source>
</evidence>
<evidence type="ECO:0000256" key="5">
    <source>
        <dbReference type="ARBA" id="ARBA00023004"/>
    </source>
</evidence>
<protein>
    <submittedName>
        <fullName evidence="8">Threonylcarbamoyladenosine tRNA methylthiotransferase MtaB</fullName>
        <ecNumber evidence="8">2.8.4.5</ecNumber>
    </submittedName>
</protein>
<dbReference type="GO" id="GO:0035597">
    <property type="term" value="F:tRNA-2-methylthio-N(6)-dimethylallyladenosine(37) synthase activity"/>
    <property type="evidence" value="ECO:0007669"/>
    <property type="project" value="TreeGrafter"/>
</dbReference>
<comment type="caution">
    <text evidence="8">The sequence shown here is derived from an EMBL/GenBank/DDBJ whole genome shotgun (WGS) entry which is preliminary data.</text>
</comment>
<evidence type="ECO:0000256" key="2">
    <source>
        <dbReference type="ARBA" id="ARBA00022485"/>
    </source>
</evidence>
<dbReference type="InterPro" id="IPR020612">
    <property type="entry name" value="Methylthiotransferase_CS"/>
</dbReference>
<dbReference type="SFLD" id="SFLDS00029">
    <property type="entry name" value="Radical_SAM"/>
    <property type="match status" value="1"/>
</dbReference>
<comment type="cofactor">
    <cofactor evidence="1">
        <name>[4Fe-4S] cluster</name>
        <dbReference type="ChEBI" id="CHEBI:49883"/>
    </cofactor>
</comment>
<dbReference type="InterPro" id="IPR058240">
    <property type="entry name" value="rSAM_sf"/>
</dbReference>
<sequence length="317" mass="35852">MKVSQLKQEEDSKGLKHSGARAFSCAISEVETIFPAYSSDDRTRSFLKVQDGCDYHCSYCTIPLARGKSRNHPIDFLVKEAGEIAERGIKEIVLTGVNTGDFGKSTGESFTDLLEELSNVKGIERIRVSSIEPNLLTDQVISLFASNSKFLPHFHIPLQSGSNKVLAGMKRRYNRELFASKLELIRKHIPHAFIGVDVIVGFPGEEDSDFCDSYEFLSGLKPSFLHVFPYSRRANTPAAEFGNQVTESRKSKRVKELTHLSEELYKAFVEENKGREEYVLFESSIKGGKMFGYTRNYIRVEMPYKKEQIGQIIKVIL</sequence>
<dbReference type="SUPFAM" id="SSF102114">
    <property type="entry name" value="Radical SAM enzymes"/>
    <property type="match status" value="1"/>
</dbReference>
<dbReference type="PROSITE" id="PS51918">
    <property type="entry name" value="RADICAL_SAM"/>
    <property type="match status" value="1"/>
</dbReference>
<keyword evidence="8" id="KW-0808">Transferase</keyword>
<name>A0A645CTU4_9ZZZZ</name>
<evidence type="ECO:0000256" key="4">
    <source>
        <dbReference type="ARBA" id="ARBA00022723"/>
    </source>
</evidence>
<dbReference type="GO" id="GO:0051539">
    <property type="term" value="F:4 iron, 4 sulfur cluster binding"/>
    <property type="evidence" value="ECO:0007669"/>
    <property type="project" value="UniProtKB-KW"/>
</dbReference>
<evidence type="ECO:0000259" key="7">
    <source>
        <dbReference type="PROSITE" id="PS51918"/>
    </source>
</evidence>
<accession>A0A645CTU4</accession>
<evidence type="ECO:0000256" key="6">
    <source>
        <dbReference type="ARBA" id="ARBA00023014"/>
    </source>
</evidence>